<reference evidence="11 12" key="1">
    <citation type="submission" date="2023-09" db="EMBL/GenBank/DDBJ databases">
        <authorList>
            <person name="Rey-Velasco X."/>
        </authorList>
    </citation>
    <scope>NUCLEOTIDE SEQUENCE [LARGE SCALE GENOMIC DNA]</scope>
    <source>
        <strain evidence="11 12">F394</strain>
    </source>
</reference>
<dbReference type="PANTHER" id="PTHR42982:SF8">
    <property type="entry name" value="SEC-INDEPENDENT PROTEIN TRANSLOCASE PROTEIN TATA"/>
    <property type="match status" value="1"/>
</dbReference>
<evidence type="ECO:0000256" key="2">
    <source>
        <dbReference type="ARBA" id="ARBA00022448"/>
    </source>
</evidence>
<keyword evidence="7 9" id="KW-0811">Translocation</keyword>
<dbReference type="InterPro" id="IPR006312">
    <property type="entry name" value="TatA/E"/>
</dbReference>
<name>A0ABU3BU69_9BACT</name>
<comment type="caution">
    <text evidence="11">The sequence shown here is derived from an EMBL/GenBank/DDBJ whole genome shotgun (WGS) entry which is preliminary data.</text>
</comment>
<keyword evidence="8 9" id="KW-0472">Membrane</keyword>
<dbReference type="EMBL" id="JAVRHT010000039">
    <property type="protein sequence ID" value="MDT0632831.1"/>
    <property type="molecule type" value="Genomic_DNA"/>
</dbReference>
<keyword evidence="3 9" id="KW-1003">Cell membrane</keyword>
<dbReference type="Proteomes" id="UP001267426">
    <property type="component" value="Unassembled WGS sequence"/>
</dbReference>
<proteinExistence type="inferred from homology"/>
<evidence type="ECO:0000313" key="11">
    <source>
        <dbReference type="EMBL" id="MDT0632831.1"/>
    </source>
</evidence>
<comment type="subcellular location">
    <subcellularLocation>
        <location evidence="1 9">Cell membrane</location>
        <topology evidence="1 9">Single-pass membrane protein</topology>
    </subcellularLocation>
</comment>
<evidence type="ECO:0000256" key="3">
    <source>
        <dbReference type="ARBA" id="ARBA00022475"/>
    </source>
</evidence>
<comment type="subunit">
    <text evidence="9">Forms a complex with TatC.</text>
</comment>
<keyword evidence="5 9" id="KW-0653">Protein transport</keyword>
<dbReference type="PANTHER" id="PTHR42982">
    <property type="entry name" value="SEC-INDEPENDENT PROTEIN TRANSLOCASE PROTEIN TATA"/>
    <property type="match status" value="1"/>
</dbReference>
<evidence type="ECO:0000256" key="6">
    <source>
        <dbReference type="ARBA" id="ARBA00022989"/>
    </source>
</evidence>
<feature type="compositionally biased region" description="Pro residues" evidence="10">
    <location>
        <begin position="54"/>
        <end position="64"/>
    </location>
</feature>
<comment type="similarity">
    <text evidence="9">Belongs to the TatA/E family.</text>
</comment>
<comment type="function">
    <text evidence="9">Part of the twin-arginine translocation (Tat) system that transports large folded proteins containing a characteristic twin-arginine motif in their signal peptide across membranes. TatA could form the protein-conducting channel of the Tat system.</text>
</comment>
<sequence>MSLGPTEILLIFLAILLLFGAKRIPEIARGLGKGIREFKDATNDIKNELTVSDAPPPRIQPPPVQRAQPQPSQPAATEAAPPPAPAEDRTAEPLS</sequence>
<evidence type="ECO:0000256" key="4">
    <source>
        <dbReference type="ARBA" id="ARBA00022692"/>
    </source>
</evidence>
<accession>A0ABU3BU69</accession>
<keyword evidence="4 9" id="KW-0812">Transmembrane</keyword>
<feature type="compositionally biased region" description="Basic and acidic residues" evidence="10">
    <location>
        <begin position="86"/>
        <end position="95"/>
    </location>
</feature>
<evidence type="ECO:0000256" key="9">
    <source>
        <dbReference type="HAMAP-Rule" id="MF_00236"/>
    </source>
</evidence>
<evidence type="ECO:0000256" key="8">
    <source>
        <dbReference type="ARBA" id="ARBA00023136"/>
    </source>
</evidence>
<dbReference type="NCBIfam" id="TIGR01411">
    <property type="entry name" value="tatAE"/>
    <property type="match status" value="1"/>
</dbReference>
<keyword evidence="2 9" id="KW-0813">Transport</keyword>
<keyword evidence="6 9" id="KW-1133">Transmembrane helix</keyword>
<dbReference type="HAMAP" id="MF_00236">
    <property type="entry name" value="TatA_E"/>
    <property type="match status" value="1"/>
</dbReference>
<evidence type="ECO:0000313" key="12">
    <source>
        <dbReference type="Proteomes" id="UP001267426"/>
    </source>
</evidence>
<dbReference type="InterPro" id="IPR003369">
    <property type="entry name" value="TatA/B/E"/>
</dbReference>
<evidence type="ECO:0000256" key="10">
    <source>
        <dbReference type="SAM" id="MobiDB-lite"/>
    </source>
</evidence>
<feature type="compositionally biased region" description="Low complexity" evidence="10">
    <location>
        <begin position="65"/>
        <end position="79"/>
    </location>
</feature>
<dbReference type="Pfam" id="PF02416">
    <property type="entry name" value="TatA_B_E"/>
    <property type="match status" value="1"/>
</dbReference>
<evidence type="ECO:0000256" key="5">
    <source>
        <dbReference type="ARBA" id="ARBA00022927"/>
    </source>
</evidence>
<protein>
    <recommendedName>
        <fullName evidence="9">Sec-independent protein translocase protein TatA</fullName>
    </recommendedName>
</protein>
<organism evidence="11 12">
    <name type="scientific">Rubrivirga litoralis</name>
    <dbReference type="NCBI Taxonomy" id="3075598"/>
    <lineage>
        <taxon>Bacteria</taxon>
        <taxon>Pseudomonadati</taxon>
        <taxon>Rhodothermota</taxon>
        <taxon>Rhodothermia</taxon>
        <taxon>Rhodothermales</taxon>
        <taxon>Rubricoccaceae</taxon>
        <taxon>Rubrivirga</taxon>
    </lineage>
</organism>
<keyword evidence="12" id="KW-1185">Reference proteome</keyword>
<evidence type="ECO:0000256" key="7">
    <source>
        <dbReference type="ARBA" id="ARBA00023010"/>
    </source>
</evidence>
<gene>
    <name evidence="9" type="primary">tatA</name>
    <name evidence="11" type="ORF">RM540_13815</name>
</gene>
<dbReference type="Gene3D" id="1.20.5.3310">
    <property type="match status" value="1"/>
</dbReference>
<evidence type="ECO:0000256" key="1">
    <source>
        <dbReference type="ARBA" id="ARBA00004162"/>
    </source>
</evidence>
<feature type="region of interest" description="Disordered" evidence="10">
    <location>
        <begin position="46"/>
        <end position="95"/>
    </location>
</feature>